<evidence type="ECO:0000313" key="1">
    <source>
        <dbReference type="EMBL" id="MBW6396692.1"/>
    </source>
</evidence>
<dbReference type="Proteomes" id="UP001196565">
    <property type="component" value="Unassembled WGS sequence"/>
</dbReference>
<keyword evidence="2" id="KW-1185">Reference proteome</keyword>
<comment type="caution">
    <text evidence="1">The sequence shown here is derived from an EMBL/GenBank/DDBJ whole genome shotgun (WGS) entry which is preliminary data.</text>
</comment>
<dbReference type="EMBL" id="JAHYBZ010000001">
    <property type="protein sequence ID" value="MBW6396692.1"/>
    <property type="molecule type" value="Genomic_DNA"/>
</dbReference>
<sequence>MTKTLPALPATDAKPAAEAGTLRLGGLSPLFPPAAADAGTLRLGGLSPLFADAGRLRMGGLSPLFGRS</sequence>
<organism evidence="1 2">
    <name type="scientific">Roseomonas alba</name>
    <dbReference type="NCBI Taxonomy" id="2846776"/>
    <lineage>
        <taxon>Bacteria</taxon>
        <taxon>Pseudomonadati</taxon>
        <taxon>Pseudomonadota</taxon>
        <taxon>Alphaproteobacteria</taxon>
        <taxon>Acetobacterales</taxon>
        <taxon>Roseomonadaceae</taxon>
        <taxon>Roseomonas</taxon>
    </lineage>
</organism>
<protein>
    <submittedName>
        <fullName evidence="1">Uncharacterized protein</fullName>
    </submittedName>
</protein>
<dbReference type="RefSeq" id="WP_219761154.1">
    <property type="nucleotide sequence ID" value="NZ_JAHYBZ010000001.1"/>
</dbReference>
<reference evidence="1 2" key="1">
    <citation type="submission" date="2021-07" db="EMBL/GenBank/DDBJ databases">
        <authorList>
            <person name="So Y."/>
        </authorList>
    </citation>
    <scope>NUCLEOTIDE SEQUENCE [LARGE SCALE GENOMIC DNA]</scope>
    <source>
        <strain evidence="1 2">HJA6</strain>
    </source>
</reference>
<name>A0ABS7A4P4_9PROT</name>
<gene>
    <name evidence="1" type="ORF">KPL78_02485</name>
</gene>
<evidence type="ECO:0000313" key="2">
    <source>
        <dbReference type="Proteomes" id="UP001196565"/>
    </source>
</evidence>
<proteinExistence type="predicted"/>
<accession>A0ABS7A4P4</accession>